<reference evidence="1" key="1">
    <citation type="journal article" date="2014" name="Front. Microbiol.">
        <title>High frequency of phylogenetically diverse reductive dehalogenase-homologous genes in deep subseafloor sedimentary metagenomes.</title>
        <authorList>
            <person name="Kawai M."/>
            <person name="Futagami T."/>
            <person name="Toyoda A."/>
            <person name="Takaki Y."/>
            <person name="Nishi S."/>
            <person name="Hori S."/>
            <person name="Arai W."/>
            <person name="Tsubouchi T."/>
            <person name="Morono Y."/>
            <person name="Uchiyama I."/>
            <person name="Ito T."/>
            <person name="Fujiyama A."/>
            <person name="Inagaki F."/>
            <person name="Takami H."/>
        </authorList>
    </citation>
    <scope>NUCLEOTIDE SEQUENCE</scope>
    <source>
        <strain evidence="1">Expedition CK06-06</strain>
    </source>
</reference>
<protein>
    <submittedName>
        <fullName evidence="1">Uncharacterized protein</fullName>
    </submittedName>
</protein>
<comment type="caution">
    <text evidence="1">The sequence shown here is derived from an EMBL/GenBank/DDBJ whole genome shotgun (WGS) entry which is preliminary data.</text>
</comment>
<sequence>MSIAIECELSRMRHMALGELRARFVELFGELPCSYRHHRRAARDVESGDRGIGGLKMDRARVEELIAVHRDGLLKDTIPFWMRHNLDRECG</sequence>
<evidence type="ECO:0000313" key="1">
    <source>
        <dbReference type="EMBL" id="GAF78580.1"/>
    </source>
</evidence>
<gene>
    <name evidence="1" type="ORF">S01H1_18207</name>
</gene>
<feature type="non-terminal residue" evidence="1">
    <location>
        <position position="91"/>
    </location>
</feature>
<proteinExistence type="predicted"/>
<dbReference type="EMBL" id="BARS01009716">
    <property type="protein sequence ID" value="GAF78580.1"/>
    <property type="molecule type" value="Genomic_DNA"/>
</dbReference>
<accession>X0TR30</accession>
<dbReference type="AlphaFoldDB" id="X0TR30"/>
<organism evidence="1">
    <name type="scientific">marine sediment metagenome</name>
    <dbReference type="NCBI Taxonomy" id="412755"/>
    <lineage>
        <taxon>unclassified sequences</taxon>
        <taxon>metagenomes</taxon>
        <taxon>ecological metagenomes</taxon>
    </lineage>
</organism>
<name>X0TR30_9ZZZZ</name>